<dbReference type="AlphaFoldDB" id="A0A109BIA7"/>
<reference evidence="1 2" key="1">
    <citation type="submission" date="2015-10" db="EMBL/GenBank/DDBJ databases">
        <title>Transcriptomic analysis of a linuron degrading triple-species bacterial consortium.</title>
        <authorList>
            <person name="Albers P."/>
        </authorList>
    </citation>
    <scope>NUCLEOTIDE SEQUENCE [LARGE SCALE GENOMIC DNA]</scope>
    <source>
        <strain evidence="1 2">WDL6</strain>
    </source>
</reference>
<dbReference type="EMBL" id="LMTR01000047">
    <property type="protein sequence ID" value="KWT69181.1"/>
    <property type="molecule type" value="Genomic_DNA"/>
</dbReference>
<evidence type="ECO:0000313" key="1">
    <source>
        <dbReference type="EMBL" id="KWT69181.1"/>
    </source>
</evidence>
<organism evidence="1 2">
    <name type="scientific">Hyphomicrobium sulfonivorans</name>
    <dbReference type="NCBI Taxonomy" id="121290"/>
    <lineage>
        <taxon>Bacteria</taxon>
        <taxon>Pseudomonadati</taxon>
        <taxon>Pseudomonadota</taxon>
        <taxon>Alphaproteobacteria</taxon>
        <taxon>Hyphomicrobiales</taxon>
        <taxon>Hyphomicrobiaceae</taxon>
        <taxon>Hyphomicrobium</taxon>
    </lineage>
</organism>
<protein>
    <recommendedName>
        <fullName evidence="3">Methyltransferase type 12</fullName>
    </recommendedName>
</protein>
<dbReference type="InterPro" id="IPR018247">
    <property type="entry name" value="EF_Hand_1_Ca_BS"/>
</dbReference>
<accession>A0A109BIA7</accession>
<dbReference type="Gene3D" id="3.40.50.150">
    <property type="entry name" value="Vaccinia Virus protein VP39"/>
    <property type="match status" value="1"/>
</dbReference>
<keyword evidence="2" id="KW-1185">Reference proteome</keyword>
<comment type="caution">
    <text evidence="1">The sequence shown here is derived from an EMBL/GenBank/DDBJ whole genome shotgun (WGS) entry which is preliminary data.</text>
</comment>
<name>A0A109BIA7_HYPSL</name>
<dbReference type="PROSITE" id="PS00018">
    <property type="entry name" value="EF_HAND_1"/>
    <property type="match status" value="1"/>
</dbReference>
<dbReference type="Proteomes" id="UP000059074">
    <property type="component" value="Unassembled WGS sequence"/>
</dbReference>
<evidence type="ECO:0008006" key="3">
    <source>
        <dbReference type="Google" id="ProtNLM"/>
    </source>
</evidence>
<dbReference type="SUPFAM" id="SSF53335">
    <property type="entry name" value="S-adenosyl-L-methionine-dependent methyltransferases"/>
    <property type="match status" value="1"/>
</dbReference>
<proteinExistence type="predicted"/>
<evidence type="ECO:0000313" key="2">
    <source>
        <dbReference type="Proteomes" id="UP000059074"/>
    </source>
</evidence>
<dbReference type="InterPro" id="IPR029063">
    <property type="entry name" value="SAM-dependent_MTases_sf"/>
</dbReference>
<dbReference type="PATRIC" id="fig|121290.4.peg.101"/>
<dbReference type="STRING" id="121290.APY04_1612"/>
<sequence>MNEQNNFDFDGDGKIDLSDIYNKTDPRRYYSTLGRLDYIIPETAKPVFQQVIDSYRNVREKERVRIVDVGCSYGINAAILKGDLEMAQLYEHYAPDVVASVDRDALLERDQAIVEEIVKDPALEVVGLDVSPNAIRYAVEANLLDDGIVADLENTAPTPNAASVIDGADLIISTGCVGYVGENTFKNIVEVNAPNRPWMVNFVLRMFPFDEIAGALGEYGYTTEKIDAGTFLQRRFASREEQDHVLERLSELGVDPSGRESAGWYHAEAFISCPQEELAGIDLDIASLARGASSLITARNTGGANSTLR</sequence>
<gene>
    <name evidence="1" type="ORF">APY04_1612</name>
</gene>